<proteinExistence type="predicted"/>
<organism evidence="1 2">
    <name type="scientific">Cuscuta campestris</name>
    <dbReference type="NCBI Taxonomy" id="132261"/>
    <lineage>
        <taxon>Eukaryota</taxon>
        <taxon>Viridiplantae</taxon>
        <taxon>Streptophyta</taxon>
        <taxon>Embryophyta</taxon>
        <taxon>Tracheophyta</taxon>
        <taxon>Spermatophyta</taxon>
        <taxon>Magnoliopsida</taxon>
        <taxon>eudicotyledons</taxon>
        <taxon>Gunneridae</taxon>
        <taxon>Pentapetalae</taxon>
        <taxon>asterids</taxon>
        <taxon>lamiids</taxon>
        <taxon>Solanales</taxon>
        <taxon>Convolvulaceae</taxon>
        <taxon>Cuscuteae</taxon>
        <taxon>Cuscuta</taxon>
        <taxon>Cuscuta subgen. Grammica</taxon>
        <taxon>Cuscuta sect. Cleistogrammica</taxon>
    </lineage>
</organism>
<accession>A0A484L2K6</accession>
<evidence type="ECO:0000313" key="2">
    <source>
        <dbReference type="Proteomes" id="UP000595140"/>
    </source>
</evidence>
<dbReference type="AlphaFoldDB" id="A0A484L2K6"/>
<sequence length="173" mass="19447">MSISGPVLSTEEEKQICQKLANLDNRLPPGLRVDEPSLCRCCLKGMHHFYLCPYGNIVPEGAKVGHGFSLYCKDCCGKEFWPDAEQTCVCCGGTTKMAVENECYICGEWGDHLEQDCELAEFVDWDAINKRTYKYPPFLVGDELDEALRLKAMRDRAHSRQCGIELTQGIIST</sequence>
<name>A0A484L2K6_9ASTE</name>
<keyword evidence="2" id="KW-1185">Reference proteome</keyword>
<dbReference type="EMBL" id="OOIL02000912">
    <property type="protein sequence ID" value="VFQ70556.1"/>
    <property type="molecule type" value="Genomic_DNA"/>
</dbReference>
<reference evidence="1 2" key="1">
    <citation type="submission" date="2018-04" db="EMBL/GenBank/DDBJ databases">
        <authorList>
            <person name="Vogel A."/>
        </authorList>
    </citation>
    <scope>NUCLEOTIDE SEQUENCE [LARGE SCALE GENOMIC DNA]</scope>
</reference>
<dbReference type="OrthoDB" id="10659470at2759"/>
<evidence type="ECO:0000313" key="1">
    <source>
        <dbReference type="EMBL" id="VFQ70556.1"/>
    </source>
</evidence>
<gene>
    <name evidence="1" type="ORF">CCAM_LOCUS12332</name>
</gene>
<protein>
    <submittedName>
        <fullName evidence="1">Uncharacterized protein</fullName>
    </submittedName>
</protein>
<dbReference type="Proteomes" id="UP000595140">
    <property type="component" value="Unassembled WGS sequence"/>
</dbReference>